<keyword evidence="2" id="KW-1185">Reference proteome</keyword>
<organism evidence="1 2">
    <name type="scientific">Dendrobium chrysotoxum</name>
    <name type="common">Orchid</name>
    <dbReference type="NCBI Taxonomy" id="161865"/>
    <lineage>
        <taxon>Eukaryota</taxon>
        <taxon>Viridiplantae</taxon>
        <taxon>Streptophyta</taxon>
        <taxon>Embryophyta</taxon>
        <taxon>Tracheophyta</taxon>
        <taxon>Spermatophyta</taxon>
        <taxon>Magnoliopsida</taxon>
        <taxon>Liliopsida</taxon>
        <taxon>Asparagales</taxon>
        <taxon>Orchidaceae</taxon>
        <taxon>Epidendroideae</taxon>
        <taxon>Malaxideae</taxon>
        <taxon>Dendrobiinae</taxon>
        <taxon>Dendrobium</taxon>
    </lineage>
</organism>
<protein>
    <recommendedName>
        <fullName evidence="3">Ubiquitin-like protease family profile domain-containing protein</fullName>
    </recommendedName>
</protein>
<dbReference type="EMBL" id="JAGFBR010000006">
    <property type="protein sequence ID" value="KAH0466279.1"/>
    <property type="molecule type" value="Genomic_DNA"/>
</dbReference>
<gene>
    <name evidence="1" type="ORF">IEQ34_006382</name>
</gene>
<evidence type="ECO:0008006" key="3">
    <source>
        <dbReference type="Google" id="ProtNLM"/>
    </source>
</evidence>
<evidence type="ECO:0000313" key="2">
    <source>
        <dbReference type="Proteomes" id="UP000775213"/>
    </source>
</evidence>
<sequence>MEELVEAVAIIEVEDSKTFVPRPTPKEIDFSDSIRAANLLLLPVVNNQHLTLLIIDLKSKISLLYEEIKDYFTEDIGKWPLITISDVST</sequence>
<reference evidence="1 2" key="1">
    <citation type="journal article" date="2021" name="Hortic Res">
        <title>Chromosome-scale assembly of the Dendrobium chrysotoxum genome enhances the understanding of orchid evolution.</title>
        <authorList>
            <person name="Zhang Y."/>
            <person name="Zhang G.Q."/>
            <person name="Zhang D."/>
            <person name="Liu X.D."/>
            <person name="Xu X.Y."/>
            <person name="Sun W.H."/>
            <person name="Yu X."/>
            <person name="Zhu X."/>
            <person name="Wang Z.W."/>
            <person name="Zhao X."/>
            <person name="Zhong W.Y."/>
            <person name="Chen H."/>
            <person name="Yin W.L."/>
            <person name="Huang T."/>
            <person name="Niu S.C."/>
            <person name="Liu Z.J."/>
        </authorList>
    </citation>
    <scope>NUCLEOTIDE SEQUENCE [LARGE SCALE GENOMIC DNA]</scope>
    <source>
        <strain evidence="1">Lindl</strain>
    </source>
</reference>
<accession>A0AAV7HES9</accession>
<name>A0AAV7HES9_DENCH</name>
<proteinExistence type="predicted"/>
<comment type="caution">
    <text evidence="1">The sequence shown here is derived from an EMBL/GenBank/DDBJ whole genome shotgun (WGS) entry which is preliminary data.</text>
</comment>
<evidence type="ECO:0000313" key="1">
    <source>
        <dbReference type="EMBL" id="KAH0466279.1"/>
    </source>
</evidence>
<dbReference type="Proteomes" id="UP000775213">
    <property type="component" value="Unassembled WGS sequence"/>
</dbReference>
<dbReference type="AlphaFoldDB" id="A0AAV7HES9"/>